<keyword evidence="2" id="KW-0695">RNA-directed DNA polymerase</keyword>
<comment type="caution">
    <text evidence="2">The sequence shown here is derived from an EMBL/GenBank/DDBJ whole genome shotgun (WGS) entry which is preliminary data.</text>
</comment>
<evidence type="ECO:0000256" key="1">
    <source>
        <dbReference type="SAM" id="MobiDB-lite"/>
    </source>
</evidence>
<keyword evidence="3" id="KW-1185">Reference proteome</keyword>
<keyword evidence="2" id="KW-0808">Transferase</keyword>
<evidence type="ECO:0000313" key="2">
    <source>
        <dbReference type="EMBL" id="RXN29600.1"/>
    </source>
</evidence>
<dbReference type="Proteomes" id="UP000290572">
    <property type="component" value="Unassembled WGS sequence"/>
</dbReference>
<dbReference type="GO" id="GO:0003676">
    <property type="term" value="F:nucleic acid binding"/>
    <property type="evidence" value="ECO:0007669"/>
    <property type="project" value="InterPro"/>
</dbReference>
<protein>
    <submittedName>
        <fullName evidence="2">RNA-directed DNA polymerase-like protein</fullName>
    </submittedName>
</protein>
<dbReference type="PANTHER" id="PTHR24559">
    <property type="entry name" value="TRANSPOSON TY3-I GAG-POL POLYPROTEIN"/>
    <property type="match status" value="1"/>
</dbReference>
<organism evidence="2 3">
    <name type="scientific">Labeo rohita</name>
    <name type="common">Indian major carp</name>
    <name type="synonym">Cyprinus rohita</name>
    <dbReference type="NCBI Taxonomy" id="84645"/>
    <lineage>
        <taxon>Eukaryota</taxon>
        <taxon>Metazoa</taxon>
        <taxon>Chordata</taxon>
        <taxon>Craniata</taxon>
        <taxon>Vertebrata</taxon>
        <taxon>Euteleostomi</taxon>
        <taxon>Actinopterygii</taxon>
        <taxon>Neopterygii</taxon>
        <taxon>Teleostei</taxon>
        <taxon>Ostariophysi</taxon>
        <taxon>Cypriniformes</taxon>
        <taxon>Cyprinidae</taxon>
        <taxon>Labeoninae</taxon>
        <taxon>Labeonini</taxon>
        <taxon>Labeo</taxon>
    </lineage>
</organism>
<dbReference type="InterPro" id="IPR036875">
    <property type="entry name" value="Znf_CCHC_sf"/>
</dbReference>
<sequence length="157" mass="18293">MERKTVRECPDQSGSDEESSVPSNHEWRQKNSEAEFKHRLQKFNKRNKVNWEEIVCHNCQGISHMRRNCPSPRLNLEHVTPALPRLYNPGTVAVKVRKGVIARIVMVRKKEHRLCVDFRALNEHIIKDAYPLSRIRDTLDTLSTAKWFSTLDLASGY</sequence>
<dbReference type="InterPro" id="IPR043128">
    <property type="entry name" value="Rev_trsase/Diguanyl_cyclase"/>
</dbReference>
<proteinExistence type="predicted"/>
<gene>
    <name evidence="2" type="ORF">ROHU_018330</name>
</gene>
<dbReference type="SUPFAM" id="SSF57756">
    <property type="entry name" value="Retrovirus zinc finger-like domains"/>
    <property type="match status" value="1"/>
</dbReference>
<evidence type="ECO:0000313" key="3">
    <source>
        <dbReference type="Proteomes" id="UP000290572"/>
    </source>
</evidence>
<reference evidence="2 3" key="1">
    <citation type="submission" date="2018-03" db="EMBL/GenBank/DDBJ databases">
        <title>Draft genome sequence of Rohu Carp (Labeo rohita).</title>
        <authorList>
            <person name="Das P."/>
            <person name="Kushwaha B."/>
            <person name="Joshi C.G."/>
            <person name="Kumar D."/>
            <person name="Nagpure N.S."/>
            <person name="Sahoo L."/>
            <person name="Das S.P."/>
            <person name="Bit A."/>
            <person name="Patnaik S."/>
            <person name="Meher P.K."/>
            <person name="Jayasankar P."/>
            <person name="Koringa P.G."/>
            <person name="Patel N.V."/>
            <person name="Hinsu A.T."/>
            <person name="Kumar R."/>
            <person name="Pandey M."/>
            <person name="Agarwal S."/>
            <person name="Srivastava S."/>
            <person name="Singh M."/>
            <person name="Iquebal M.A."/>
            <person name="Jaiswal S."/>
            <person name="Angadi U.B."/>
            <person name="Kumar N."/>
            <person name="Raza M."/>
            <person name="Shah T.M."/>
            <person name="Rai A."/>
            <person name="Jena J.K."/>
        </authorList>
    </citation>
    <scope>NUCLEOTIDE SEQUENCE [LARGE SCALE GENOMIC DNA]</scope>
    <source>
        <strain evidence="2">DASCIFA01</strain>
        <tissue evidence="2">Testis</tissue>
    </source>
</reference>
<feature type="compositionally biased region" description="Basic and acidic residues" evidence="1">
    <location>
        <begin position="1"/>
        <end position="10"/>
    </location>
</feature>
<accession>A0A498N9C2</accession>
<dbReference type="GO" id="GO:0008270">
    <property type="term" value="F:zinc ion binding"/>
    <property type="evidence" value="ECO:0007669"/>
    <property type="project" value="InterPro"/>
</dbReference>
<dbReference type="EMBL" id="QBIY01011753">
    <property type="protein sequence ID" value="RXN29600.1"/>
    <property type="molecule type" value="Genomic_DNA"/>
</dbReference>
<dbReference type="InterPro" id="IPR043502">
    <property type="entry name" value="DNA/RNA_pol_sf"/>
</dbReference>
<dbReference type="Gene3D" id="3.10.10.10">
    <property type="entry name" value="HIV Type 1 Reverse Transcriptase, subunit A, domain 1"/>
    <property type="match status" value="1"/>
</dbReference>
<feature type="region of interest" description="Disordered" evidence="1">
    <location>
        <begin position="1"/>
        <end position="33"/>
    </location>
</feature>
<dbReference type="PANTHER" id="PTHR24559:SF435">
    <property type="entry name" value="RIBONUCLEASE H"/>
    <property type="match status" value="1"/>
</dbReference>
<dbReference type="SUPFAM" id="SSF56672">
    <property type="entry name" value="DNA/RNA polymerases"/>
    <property type="match status" value="1"/>
</dbReference>
<dbReference type="AlphaFoldDB" id="A0A498N9C2"/>
<name>A0A498N9C2_LABRO</name>
<keyword evidence="2" id="KW-0548">Nucleotidyltransferase</keyword>
<dbReference type="STRING" id="84645.A0A498N9C2"/>
<dbReference type="GO" id="GO:0003964">
    <property type="term" value="F:RNA-directed DNA polymerase activity"/>
    <property type="evidence" value="ECO:0007669"/>
    <property type="project" value="UniProtKB-KW"/>
</dbReference>
<dbReference type="InterPro" id="IPR053134">
    <property type="entry name" value="RNA-dir_DNA_polymerase"/>
</dbReference>
<dbReference type="Gene3D" id="3.30.70.270">
    <property type="match status" value="1"/>
</dbReference>